<reference evidence="4 5" key="1">
    <citation type="submission" date="2018-05" db="EMBL/GenBank/DDBJ databases">
        <title>Rhodohalobacter halophilus gen. nov., sp. nov., a moderately halophilic member of the family Balneolaceae.</title>
        <authorList>
            <person name="Liu Z.-W."/>
        </authorList>
    </citation>
    <scope>NUCLEOTIDE SEQUENCE [LARGE SCALE GENOMIC DNA]</scope>
    <source>
        <strain evidence="4 5">8A47</strain>
    </source>
</reference>
<feature type="repeat" description="TPR" evidence="3">
    <location>
        <begin position="91"/>
        <end position="124"/>
    </location>
</feature>
<dbReference type="Proteomes" id="UP000245533">
    <property type="component" value="Unassembled WGS sequence"/>
</dbReference>
<dbReference type="PROSITE" id="PS50293">
    <property type="entry name" value="TPR_REGION"/>
    <property type="match status" value="1"/>
</dbReference>
<dbReference type="SUPFAM" id="SSF48452">
    <property type="entry name" value="TPR-like"/>
    <property type="match status" value="1"/>
</dbReference>
<evidence type="ECO:0000313" key="5">
    <source>
        <dbReference type="Proteomes" id="UP000245533"/>
    </source>
</evidence>
<dbReference type="InterPro" id="IPR050498">
    <property type="entry name" value="Ycf3"/>
</dbReference>
<protein>
    <submittedName>
        <fullName evidence="4">Uncharacterized protein</fullName>
    </submittedName>
</protein>
<dbReference type="EMBL" id="QGGB01000007">
    <property type="protein sequence ID" value="PWN06151.1"/>
    <property type="molecule type" value="Genomic_DNA"/>
</dbReference>
<evidence type="ECO:0000256" key="3">
    <source>
        <dbReference type="PROSITE-ProRule" id="PRU00339"/>
    </source>
</evidence>
<feature type="repeat" description="TPR" evidence="3">
    <location>
        <begin position="180"/>
        <end position="213"/>
    </location>
</feature>
<dbReference type="PROSITE" id="PS50005">
    <property type="entry name" value="TPR"/>
    <property type="match status" value="3"/>
</dbReference>
<organism evidence="4 5">
    <name type="scientific">Rhodohalobacter mucosus</name>
    <dbReference type="NCBI Taxonomy" id="2079485"/>
    <lineage>
        <taxon>Bacteria</taxon>
        <taxon>Pseudomonadati</taxon>
        <taxon>Balneolota</taxon>
        <taxon>Balneolia</taxon>
        <taxon>Balneolales</taxon>
        <taxon>Balneolaceae</taxon>
        <taxon>Rhodohalobacter</taxon>
    </lineage>
</organism>
<evidence type="ECO:0000313" key="4">
    <source>
        <dbReference type="EMBL" id="PWN06151.1"/>
    </source>
</evidence>
<dbReference type="AlphaFoldDB" id="A0A316TR37"/>
<dbReference type="SMART" id="SM00028">
    <property type="entry name" value="TPR"/>
    <property type="match status" value="2"/>
</dbReference>
<proteinExistence type="predicted"/>
<dbReference type="Pfam" id="PF00515">
    <property type="entry name" value="TPR_1"/>
    <property type="match status" value="1"/>
</dbReference>
<sequence length="330" mass="37447">MNSGLHFNHLIYQNRMKNLISSSIILALIITGTACSGSSDTGLADVPEGAQAVSLLGEPLYKPELPDEVYTTYTENFEEALTGYRTDPENAESIIWLGRRTAYLGEYREAVKIFTEGVFKHPEDPRFYRHRGHRYITLRQFDEAIQDLERAAELMRSGPDMVEPDGLPNALNKPVSTLKSNVWYHLGLAYYLKGEYRNAADAYENAFELDLTDDMRIATLYWYYSALKRMGMDEEAGIAVAGVNPDIELIENDVYLNLILVFDGIFDADHLMETADDAVQNAALAYGLGNWHYMNGRRARAFEIWNNILELPNWAAFGYIAAESELVRER</sequence>
<dbReference type="InterPro" id="IPR019734">
    <property type="entry name" value="TPR_rpt"/>
</dbReference>
<keyword evidence="1" id="KW-0677">Repeat</keyword>
<accession>A0A316TR37</accession>
<evidence type="ECO:0000256" key="1">
    <source>
        <dbReference type="ARBA" id="ARBA00022737"/>
    </source>
</evidence>
<evidence type="ECO:0000256" key="2">
    <source>
        <dbReference type="ARBA" id="ARBA00022803"/>
    </source>
</evidence>
<dbReference type="Pfam" id="PF13432">
    <property type="entry name" value="TPR_16"/>
    <property type="match status" value="1"/>
</dbReference>
<keyword evidence="2 3" id="KW-0802">TPR repeat</keyword>
<dbReference type="PANTHER" id="PTHR44858">
    <property type="entry name" value="TETRATRICOPEPTIDE REPEAT PROTEIN 6"/>
    <property type="match status" value="1"/>
</dbReference>
<dbReference type="InterPro" id="IPR011990">
    <property type="entry name" value="TPR-like_helical_dom_sf"/>
</dbReference>
<gene>
    <name evidence="4" type="ORF">DDZ15_09915</name>
</gene>
<feature type="repeat" description="TPR" evidence="3">
    <location>
        <begin position="125"/>
        <end position="158"/>
    </location>
</feature>
<name>A0A316TR37_9BACT</name>
<dbReference type="Gene3D" id="1.25.40.10">
    <property type="entry name" value="Tetratricopeptide repeat domain"/>
    <property type="match status" value="1"/>
</dbReference>
<dbReference type="PANTHER" id="PTHR44858:SF1">
    <property type="entry name" value="UDP-N-ACETYLGLUCOSAMINE--PEPTIDE N-ACETYLGLUCOSAMINYLTRANSFERASE SPINDLY-RELATED"/>
    <property type="match status" value="1"/>
</dbReference>
<comment type="caution">
    <text evidence="4">The sequence shown here is derived from an EMBL/GenBank/DDBJ whole genome shotgun (WGS) entry which is preliminary data.</text>
</comment>
<keyword evidence="5" id="KW-1185">Reference proteome</keyword>